<dbReference type="RefSeq" id="WP_147435397.1">
    <property type="nucleotide sequence ID" value="NZ_REFO01000013.1"/>
</dbReference>
<evidence type="ECO:0000259" key="1">
    <source>
        <dbReference type="Pfam" id="PF00534"/>
    </source>
</evidence>
<evidence type="ECO:0000259" key="2">
    <source>
        <dbReference type="Pfam" id="PF13439"/>
    </source>
</evidence>
<reference evidence="3 4" key="1">
    <citation type="submission" date="2018-10" db="EMBL/GenBank/DDBJ databases">
        <title>Genomic Encyclopedia of Archaeal and Bacterial Type Strains, Phase II (KMG-II): from individual species to whole genera.</title>
        <authorList>
            <person name="Goeker M."/>
        </authorList>
    </citation>
    <scope>NUCLEOTIDE SEQUENCE [LARGE SCALE GENOMIC DNA]</scope>
    <source>
        <strain evidence="3 4">VM1</strain>
    </source>
</reference>
<dbReference type="InterPro" id="IPR028098">
    <property type="entry name" value="Glyco_trans_4-like_N"/>
</dbReference>
<sequence>MKIVHIIESFAGGSFSFLVKLTNKMSNNEHIIIHGIREDTPKNFQKYFPEKTKFYKWNSAVREINPKKDFLALIELVRILKSINDIDVIHLHSSKAGFLGRLSAKILGYESRVIYTSHGVSFLREDISKFKKKIFISLEKLAYLLGGQVIACSKSESEIFNKYGIQAKYINNGIDCNSNILRNKKKLNEILIGTVGRITYAKNPQLFNQIAKKFLYRKDVKFLWIGDGELRKELNSPNIKITGWVDLEKVKNYLIDLDIYISTSLWEGLPLSVLEAMCFSKPLILSNCVGNKDLVISGYNGFLFNNFKEAIEKLNNLIENKSKLEILGLNSKKLVKEKFTIDKMVKEYENLYKTISKNY</sequence>
<dbReference type="Gene3D" id="3.40.50.2000">
    <property type="entry name" value="Glycogen Phosphorylase B"/>
    <property type="match status" value="2"/>
</dbReference>
<keyword evidence="3" id="KW-0808">Transferase</keyword>
<dbReference type="EMBL" id="REFO01000013">
    <property type="protein sequence ID" value="RMA93303.1"/>
    <property type="molecule type" value="Genomic_DNA"/>
</dbReference>
<dbReference type="PANTHER" id="PTHR45947:SF3">
    <property type="entry name" value="SULFOQUINOVOSYL TRANSFERASE SQD2"/>
    <property type="match status" value="1"/>
</dbReference>
<gene>
    <name evidence="3" type="ORF">CLV39_1365</name>
</gene>
<dbReference type="Proteomes" id="UP000280842">
    <property type="component" value="Unassembled WGS sequence"/>
</dbReference>
<dbReference type="InterPro" id="IPR050194">
    <property type="entry name" value="Glycosyltransferase_grp1"/>
</dbReference>
<feature type="domain" description="Glycosyl transferase family 1" evidence="1">
    <location>
        <begin position="183"/>
        <end position="333"/>
    </location>
</feature>
<dbReference type="SUPFAM" id="SSF53756">
    <property type="entry name" value="UDP-Glycosyltransferase/glycogen phosphorylase"/>
    <property type="match status" value="1"/>
</dbReference>
<name>A0A3M0B7E1_9AQUI</name>
<evidence type="ECO:0000313" key="4">
    <source>
        <dbReference type="Proteomes" id="UP000280842"/>
    </source>
</evidence>
<keyword evidence="4" id="KW-1185">Reference proteome</keyword>
<evidence type="ECO:0000313" key="3">
    <source>
        <dbReference type="EMBL" id="RMA93303.1"/>
    </source>
</evidence>
<dbReference type="Pfam" id="PF13439">
    <property type="entry name" value="Glyco_transf_4"/>
    <property type="match status" value="1"/>
</dbReference>
<proteinExistence type="predicted"/>
<dbReference type="OrthoDB" id="9806653at2"/>
<comment type="caution">
    <text evidence="3">The sequence shown here is derived from an EMBL/GenBank/DDBJ whole genome shotgun (WGS) entry which is preliminary data.</text>
</comment>
<accession>A0A3M0B7E1</accession>
<organism evidence="3 4">
    <name type="scientific">Hydrogenothermus marinus</name>
    <dbReference type="NCBI Taxonomy" id="133270"/>
    <lineage>
        <taxon>Bacteria</taxon>
        <taxon>Pseudomonadati</taxon>
        <taxon>Aquificota</taxon>
        <taxon>Aquificia</taxon>
        <taxon>Aquificales</taxon>
        <taxon>Hydrogenothermaceae</taxon>
        <taxon>Hydrogenothermus</taxon>
    </lineage>
</organism>
<dbReference type="AlphaFoldDB" id="A0A3M0B7E1"/>
<dbReference type="InterPro" id="IPR001296">
    <property type="entry name" value="Glyco_trans_1"/>
</dbReference>
<feature type="domain" description="Glycosyltransferase subfamily 4-like N-terminal" evidence="2">
    <location>
        <begin position="65"/>
        <end position="177"/>
    </location>
</feature>
<protein>
    <submittedName>
        <fullName evidence="3">Glycosyltransferase involved in cell wall biosynthesis</fullName>
    </submittedName>
</protein>
<dbReference type="PANTHER" id="PTHR45947">
    <property type="entry name" value="SULFOQUINOVOSYL TRANSFERASE SQD2"/>
    <property type="match status" value="1"/>
</dbReference>
<dbReference type="Pfam" id="PF00534">
    <property type="entry name" value="Glycos_transf_1"/>
    <property type="match status" value="1"/>
</dbReference>
<dbReference type="GO" id="GO:0016757">
    <property type="term" value="F:glycosyltransferase activity"/>
    <property type="evidence" value="ECO:0007669"/>
    <property type="project" value="InterPro"/>
</dbReference>